<evidence type="ECO:0000313" key="8">
    <source>
        <dbReference type="EMBL" id="MBF7811754.1"/>
    </source>
</evidence>
<gene>
    <name evidence="5 7" type="primary">rpmF</name>
    <name evidence="10" type="ORF">B0H41_002842</name>
    <name evidence="12" type="ORF">BCD95_004646</name>
    <name evidence="14" type="ORF">CBEIBR21_05435</name>
    <name evidence="13" type="ORF">CLBCK_22480</name>
    <name evidence="11" type="ORF">DFH45_000800</name>
    <name evidence="9" type="ORF">HF849_09195</name>
    <name evidence="7" type="ORF">HGI39_15995</name>
    <name evidence="8" type="ORF">IS491_24490</name>
    <name evidence="6" type="ORF">LF65_01292</name>
</gene>
<dbReference type="InterPro" id="IPR002677">
    <property type="entry name" value="Ribosomal_bL32"/>
</dbReference>
<dbReference type="KEGG" id="cbei:LF65_01292"/>
<dbReference type="Proteomes" id="UP000190973">
    <property type="component" value="Unassembled WGS sequence"/>
</dbReference>
<dbReference type="EMBL" id="JABSWW010000001">
    <property type="protein sequence ID" value="NRT89163.1"/>
    <property type="molecule type" value="Genomic_DNA"/>
</dbReference>
<evidence type="ECO:0000313" key="15">
    <source>
        <dbReference type="Proteomes" id="UP000031866"/>
    </source>
</evidence>
<dbReference type="InterPro" id="IPR044957">
    <property type="entry name" value="Ribosomal_bL32_bact"/>
</dbReference>
<dbReference type="Proteomes" id="UP000631418">
    <property type="component" value="Unassembled WGS sequence"/>
</dbReference>
<reference evidence="14 16" key="4">
    <citation type="submission" date="2017-02" db="EMBL/GenBank/DDBJ databases">
        <title>Genome sequence of Clostridium beijerinckii Br21.</title>
        <authorList>
            <person name="Fonseca B.C."/>
            <person name="Guazzaroni M.E."/>
            <person name="Riano-Pachon D.M."/>
            <person name="Reginatto V."/>
        </authorList>
    </citation>
    <scope>NUCLEOTIDE SEQUENCE [LARGE SCALE GENOMIC DNA]</scope>
    <source>
        <strain evidence="14 16">Br21</strain>
    </source>
</reference>
<dbReference type="EMBL" id="JABAGV010000045">
    <property type="protein sequence ID" value="MBC2476175.1"/>
    <property type="molecule type" value="Genomic_DNA"/>
</dbReference>
<dbReference type="EMBL" id="LZZI01000034">
    <property type="protein sequence ID" value="OOM61577.1"/>
    <property type="molecule type" value="Genomic_DNA"/>
</dbReference>
<dbReference type="GO" id="GO:0006412">
    <property type="term" value="P:translation"/>
    <property type="evidence" value="ECO:0007669"/>
    <property type="project" value="UniProtKB-UniRule"/>
</dbReference>
<comment type="similarity">
    <text evidence="1 5">Belongs to the bacterial ribosomal protein bL32 family.</text>
</comment>
<proteinExistence type="inferred from homology"/>
<dbReference type="PANTHER" id="PTHR35534">
    <property type="entry name" value="50S RIBOSOMAL PROTEIN L32"/>
    <property type="match status" value="1"/>
</dbReference>
<dbReference type="HAMAP" id="MF_00340">
    <property type="entry name" value="Ribosomal_bL32"/>
    <property type="match status" value="1"/>
</dbReference>
<dbReference type="EMBL" id="JABAGD010000014">
    <property type="protein sequence ID" value="NMF04931.1"/>
    <property type="molecule type" value="Genomic_DNA"/>
</dbReference>
<dbReference type="InterPro" id="IPR011332">
    <property type="entry name" value="Ribosomal_zn-bd"/>
</dbReference>
<evidence type="ECO:0000313" key="9">
    <source>
        <dbReference type="EMBL" id="NMF04931.1"/>
    </source>
</evidence>
<reference evidence="6" key="2">
    <citation type="submission" date="2016-02" db="EMBL/GenBank/DDBJ databases">
        <title>Genome sequence of Clostridium beijerinckii strain 59B.</title>
        <authorList>
            <person name="Little G.T."/>
            <person name="Minton N.P."/>
        </authorList>
    </citation>
    <scope>NUCLEOTIDE SEQUENCE</scope>
    <source>
        <strain evidence="6">NCIMB 14988</strain>
    </source>
</reference>
<evidence type="ECO:0000313" key="17">
    <source>
        <dbReference type="Proteomes" id="UP000190973"/>
    </source>
</evidence>
<organism evidence="6 15">
    <name type="scientific">Clostridium beijerinckii</name>
    <name type="common">Clostridium MP</name>
    <dbReference type="NCBI Taxonomy" id="1520"/>
    <lineage>
        <taxon>Bacteria</taxon>
        <taxon>Bacillati</taxon>
        <taxon>Bacillota</taxon>
        <taxon>Clostridia</taxon>
        <taxon>Eubacteriales</taxon>
        <taxon>Clostridiaceae</taxon>
        <taxon>Clostridium</taxon>
    </lineage>
</organism>
<evidence type="ECO:0000256" key="1">
    <source>
        <dbReference type="ARBA" id="ARBA00008560"/>
    </source>
</evidence>
<dbReference type="EMBL" id="JABSXK010000001">
    <property type="protein sequence ID" value="NRV07837.1"/>
    <property type="molecule type" value="Genomic_DNA"/>
</dbReference>
<reference evidence="8" key="9">
    <citation type="submission" date="2020-11" db="EMBL/GenBank/DDBJ databases">
        <authorList>
            <person name="Thieme N."/>
            <person name="Liebl W."/>
            <person name="Zverlov V."/>
        </authorList>
    </citation>
    <scope>NUCLEOTIDE SEQUENCE</scope>
    <source>
        <strain evidence="8">NT08</strain>
    </source>
</reference>
<dbReference type="EMBL" id="CP010086">
    <property type="protein sequence ID" value="AJG97905.1"/>
    <property type="molecule type" value="Genomic_DNA"/>
</dbReference>
<accession>A0A0B5QAC8</accession>
<reference evidence="12" key="8">
    <citation type="submission" date="2020-06" db="EMBL/GenBank/DDBJ databases">
        <title>Genomic insights into acetone-butanol-ethanol (ABE) fermentation by sequencing solventogenic clostridia strains.</title>
        <authorList>
            <person name="Brown S."/>
        </authorList>
    </citation>
    <scope>NUCLEOTIDE SEQUENCE</scope>
    <source>
        <strain evidence="12">DJ123</strain>
        <strain evidence="11">DJ126</strain>
    </source>
</reference>
<reference evidence="7" key="5">
    <citation type="submission" date="2020-04" db="EMBL/GenBank/DDBJ databases">
        <authorList>
            <person name="Brown S."/>
        </authorList>
    </citation>
    <scope>NUCLEOTIDE SEQUENCE</scope>
    <source>
        <strain evidence="7">DJ015</strain>
    </source>
</reference>
<sequence length="60" mass="6609">MGCPARKSGKAKVKARRAQTFKASLPGIVECPQCHEMKLAHRVCKNCGYYKGKEVVASEK</sequence>
<dbReference type="STRING" id="1520.LF65_01292"/>
<keyword evidence="2 5" id="KW-0689">Ribosomal protein</keyword>
<dbReference type="NCBIfam" id="TIGR01031">
    <property type="entry name" value="rpmF_bact"/>
    <property type="match status" value="1"/>
</dbReference>
<reference evidence="13 17" key="3">
    <citation type="submission" date="2016-05" db="EMBL/GenBank/DDBJ databases">
        <title>Microbial solvent formation.</title>
        <authorList>
            <person name="Poehlein A."/>
            <person name="Montoya Solano J.D."/>
            <person name="Flitsch S."/>
            <person name="Krabben P."/>
            <person name="Duerre P."/>
            <person name="Daniel R."/>
        </authorList>
    </citation>
    <scope>NUCLEOTIDE SEQUENCE [LARGE SCALE GENOMIC DNA]</scope>
    <source>
        <strain evidence="13 17">DSM 53</strain>
    </source>
</reference>
<evidence type="ECO:0000313" key="10">
    <source>
        <dbReference type="EMBL" id="NRT89163.1"/>
    </source>
</evidence>
<protein>
    <recommendedName>
        <fullName evidence="4 5">Large ribosomal subunit protein bL32</fullName>
    </recommendedName>
</protein>
<dbReference type="EMBL" id="JABTDW010000001">
    <property type="protein sequence ID" value="NSB16387.1"/>
    <property type="molecule type" value="Genomic_DNA"/>
</dbReference>
<dbReference type="Proteomes" id="UP000822184">
    <property type="component" value="Unassembled WGS sequence"/>
</dbReference>
<evidence type="ECO:0000256" key="2">
    <source>
        <dbReference type="ARBA" id="ARBA00022980"/>
    </source>
</evidence>
<evidence type="ECO:0000313" key="13">
    <source>
        <dbReference type="EMBL" id="OOM61577.1"/>
    </source>
</evidence>
<evidence type="ECO:0000313" key="18">
    <source>
        <dbReference type="Proteomes" id="UP000587880"/>
    </source>
</evidence>
<reference evidence="15" key="1">
    <citation type="submission" date="2014-12" db="EMBL/GenBank/DDBJ databases">
        <title>Genome sequence of Clostridium beijerinckii strain 59B.</title>
        <authorList>
            <person name="Little G.T."/>
            <person name="Minton N.P."/>
        </authorList>
    </citation>
    <scope>NUCLEOTIDE SEQUENCE [LARGE SCALE GENOMIC DNA]</scope>
    <source>
        <strain evidence="15">59B</strain>
    </source>
</reference>
<evidence type="ECO:0000313" key="7">
    <source>
        <dbReference type="EMBL" id="MBC2476175.1"/>
    </source>
</evidence>
<dbReference type="Proteomes" id="UP000587880">
    <property type="component" value="Unassembled WGS sequence"/>
</dbReference>
<dbReference type="PANTHER" id="PTHR35534:SF2">
    <property type="entry name" value="LARGE RIBOSOMAL SUBUNIT PROTEIN BL32"/>
    <property type="match status" value="1"/>
</dbReference>
<dbReference type="Proteomes" id="UP000190959">
    <property type="component" value="Unassembled WGS sequence"/>
</dbReference>
<keyword evidence="3 5" id="KW-0687">Ribonucleoprotein</keyword>
<dbReference type="Proteomes" id="UP001193748">
    <property type="component" value="Unassembled WGS sequence"/>
</dbReference>
<dbReference type="RefSeq" id="WP_011968506.1">
    <property type="nucleotide sequence ID" value="NZ_BKAK01000087.1"/>
</dbReference>
<evidence type="ECO:0000313" key="16">
    <source>
        <dbReference type="Proteomes" id="UP000190959"/>
    </source>
</evidence>
<dbReference type="EMBL" id="JADOEF010000003">
    <property type="protein sequence ID" value="MBF7811754.1"/>
    <property type="molecule type" value="Genomic_DNA"/>
</dbReference>
<dbReference type="GO" id="GO:0015934">
    <property type="term" value="C:large ribosomal subunit"/>
    <property type="evidence" value="ECO:0007669"/>
    <property type="project" value="InterPro"/>
</dbReference>
<evidence type="ECO:0000313" key="12">
    <source>
        <dbReference type="EMBL" id="NSB16387.1"/>
    </source>
</evidence>
<name>A0A0B5QAC8_CLOBE</name>
<dbReference type="SUPFAM" id="SSF57829">
    <property type="entry name" value="Zn-binding ribosomal proteins"/>
    <property type="match status" value="1"/>
</dbReference>
<dbReference type="Proteomes" id="UP000821656">
    <property type="component" value="Unassembled WGS sequence"/>
</dbReference>
<evidence type="ECO:0000313" key="11">
    <source>
        <dbReference type="EMBL" id="NRV07837.1"/>
    </source>
</evidence>
<dbReference type="AlphaFoldDB" id="A0A0B5QAC8"/>
<reference evidence="7" key="10">
    <citation type="journal article" date="2022" name="Nat. Biotechnol.">
        <title>Carbon-negative production of acetone and isopropanol by gas fermentation at industrial pilot scale.</title>
        <authorList>
            <person name="Liew F.E."/>
            <person name="Nogle R."/>
            <person name="Abdalla T."/>
            <person name="Rasor B.J."/>
            <person name="Canter C."/>
            <person name="Jensen R.O."/>
            <person name="Wang L."/>
            <person name="Strutz J."/>
            <person name="Chirania P."/>
            <person name="De Tissera S."/>
            <person name="Mueller A.P."/>
            <person name="Ruan Z."/>
            <person name="Gao A."/>
            <person name="Tran L."/>
            <person name="Engle N.L."/>
            <person name="Bromley J.C."/>
            <person name="Daniell J."/>
            <person name="Conrado R."/>
            <person name="Tschaplinski T.J."/>
            <person name="Giannone R.J."/>
            <person name="Hettich R.L."/>
            <person name="Karim A.S."/>
            <person name="Simpson S.D."/>
            <person name="Brown S.D."/>
            <person name="Leang C."/>
            <person name="Jewett M.C."/>
            <person name="Kopke M."/>
        </authorList>
    </citation>
    <scope>NUCLEOTIDE SEQUENCE</scope>
    <source>
        <strain evidence="7">DJ015</strain>
        <strain evidence="10">DJ080</strain>
    </source>
</reference>
<evidence type="ECO:0000313" key="14">
    <source>
        <dbReference type="EMBL" id="OOP73941.1"/>
    </source>
</evidence>
<reference evidence="9 18" key="6">
    <citation type="submission" date="2020-04" db="EMBL/GenBank/DDBJ databases">
        <authorList>
            <person name="Hitch T.C.A."/>
            <person name="Wylensek D."/>
            <person name="Clavel T."/>
        </authorList>
    </citation>
    <scope>NUCLEOTIDE SEQUENCE [LARGE SCALE GENOMIC DNA]</scope>
    <source>
        <strain evidence="9 18">WB01_NA02</strain>
    </source>
</reference>
<evidence type="ECO:0000256" key="4">
    <source>
        <dbReference type="ARBA" id="ARBA00035178"/>
    </source>
</evidence>
<dbReference type="GO" id="GO:0003735">
    <property type="term" value="F:structural constituent of ribosome"/>
    <property type="evidence" value="ECO:0007669"/>
    <property type="project" value="InterPro"/>
</dbReference>
<dbReference type="GeneID" id="66344155"/>
<dbReference type="OMA" id="ECGFYKD"/>
<dbReference type="EMBL" id="MWMH01000002">
    <property type="protein sequence ID" value="OOP73941.1"/>
    <property type="molecule type" value="Genomic_DNA"/>
</dbReference>
<dbReference type="Proteomes" id="UP001194098">
    <property type="component" value="Unassembled WGS sequence"/>
</dbReference>
<evidence type="ECO:0000256" key="5">
    <source>
        <dbReference type="HAMAP-Rule" id="MF_00340"/>
    </source>
</evidence>
<evidence type="ECO:0000256" key="3">
    <source>
        <dbReference type="ARBA" id="ARBA00023274"/>
    </source>
</evidence>
<reference evidence="10" key="7">
    <citation type="submission" date="2020-05" db="EMBL/GenBank/DDBJ databases">
        <authorList>
            <person name="Brown S."/>
            <person name="Huntemann M."/>
            <person name="Clum A."/>
            <person name="Spunde A."/>
            <person name="Palaniappan K."/>
            <person name="Ritter S."/>
            <person name="Mikhailova N."/>
            <person name="Chen I.-M."/>
            <person name="Stamatis D."/>
            <person name="Reddy T."/>
            <person name="O'Malley R."/>
            <person name="Daum C."/>
            <person name="Shapiro N."/>
            <person name="Ivanova N."/>
            <person name="Kyrpides N."/>
            <person name="Woyke T."/>
        </authorList>
    </citation>
    <scope>NUCLEOTIDE SEQUENCE</scope>
    <source>
        <strain evidence="10">DJ080</strain>
    </source>
</reference>
<dbReference type="Pfam" id="PF01783">
    <property type="entry name" value="Ribosomal_L32p"/>
    <property type="match status" value="1"/>
</dbReference>
<dbReference type="OrthoDB" id="9812874at2"/>
<evidence type="ECO:0000313" key="6">
    <source>
        <dbReference type="EMBL" id="AJG97905.1"/>
    </source>
</evidence>
<dbReference type="Proteomes" id="UP000031866">
    <property type="component" value="Chromosome"/>
</dbReference>